<feature type="transmembrane region" description="Helical" evidence="8">
    <location>
        <begin position="62"/>
        <end position="84"/>
    </location>
</feature>
<keyword evidence="7 8" id="KW-0472">Membrane</keyword>
<dbReference type="InterPro" id="IPR038731">
    <property type="entry name" value="RgtA/B/C-like"/>
</dbReference>
<dbReference type="GO" id="GO:0009103">
    <property type="term" value="P:lipopolysaccharide biosynthetic process"/>
    <property type="evidence" value="ECO:0007669"/>
    <property type="project" value="UniProtKB-ARBA"/>
</dbReference>
<dbReference type="Proteomes" id="UP000285961">
    <property type="component" value="Unassembled WGS sequence"/>
</dbReference>
<feature type="transmembrane region" description="Helical" evidence="8">
    <location>
        <begin position="24"/>
        <end position="42"/>
    </location>
</feature>
<organism evidence="10 11">
    <name type="scientific">Candidatus Abyssobacteria bacterium SURF_17</name>
    <dbReference type="NCBI Taxonomy" id="2093361"/>
    <lineage>
        <taxon>Bacteria</taxon>
        <taxon>Pseudomonadati</taxon>
        <taxon>Candidatus Hydrogenedentota</taxon>
        <taxon>Candidatus Abyssobacteria</taxon>
    </lineage>
</organism>
<feature type="transmembrane region" description="Helical" evidence="8">
    <location>
        <begin position="314"/>
        <end position="334"/>
    </location>
</feature>
<evidence type="ECO:0000256" key="3">
    <source>
        <dbReference type="ARBA" id="ARBA00022676"/>
    </source>
</evidence>
<proteinExistence type="predicted"/>
<evidence type="ECO:0000313" key="10">
    <source>
        <dbReference type="EMBL" id="RJP68019.1"/>
    </source>
</evidence>
<dbReference type="Pfam" id="PF13231">
    <property type="entry name" value="PMT_2"/>
    <property type="match status" value="1"/>
</dbReference>
<feature type="transmembrane region" description="Helical" evidence="8">
    <location>
        <begin position="285"/>
        <end position="307"/>
    </location>
</feature>
<feature type="transmembrane region" description="Helical" evidence="8">
    <location>
        <begin position="218"/>
        <end position="237"/>
    </location>
</feature>
<dbReference type="GO" id="GO:0016763">
    <property type="term" value="F:pentosyltransferase activity"/>
    <property type="evidence" value="ECO:0007669"/>
    <property type="project" value="TreeGrafter"/>
</dbReference>
<dbReference type="AlphaFoldDB" id="A0A419EUP5"/>
<dbReference type="GO" id="GO:0005886">
    <property type="term" value="C:plasma membrane"/>
    <property type="evidence" value="ECO:0007669"/>
    <property type="project" value="UniProtKB-SubCell"/>
</dbReference>
<evidence type="ECO:0000256" key="2">
    <source>
        <dbReference type="ARBA" id="ARBA00022475"/>
    </source>
</evidence>
<sequence length="531" mass="61337">MMNGEIDPRESGKSLQTRNREESTWRWILAACFVTIAAAPLYRLTAKSFWLDEAISAYYSEHGILTIAKMSLLDYVPPLYYWLISVYSTVFGQSDFALRFFSVFFHVASAVYLYRLVKEHFDKRVSLYVLIFFAASNYLLMRAQTARAYPLFLFLTMAAIYYFFRASEDGKNRWWPLYALCLLCSIYTLYLAVATVSALFVFVAWSAARKLKKWHVRFLLWTFVGLIAFLPWAILLTRANPSEHPDWFGEAAASGNVLKDMHVLFIDFFGIETLKDIVGRMGGTVGATLFLCVIGAICLYSLVAWWNTGRARKILLFAFLYVFLSLLVNFTLNVFSSVNLSPVERYIFLCPFVYVVVAAGISKLPSRVLQAALMIVLISPNLVAMARTYASDSVEDWRDVARYIGDNWQADDLIIFVPGYINIAFDRYAGKEHREIGYPKGLMSPDRMYWGYHAARDSGEADRFLHENAQIIDESDRIWLIHSHNIVFDFDKRVPDASMFTALENKPWLKQELFERFRGVYVYRFQKVNRQ</sequence>
<evidence type="ECO:0000256" key="5">
    <source>
        <dbReference type="ARBA" id="ARBA00022692"/>
    </source>
</evidence>
<keyword evidence="2" id="KW-1003">Cell membrane</keyword>
<comment type="subcellular location">
    <subcellularLocation>
        <location evidence="1">Cell membrane</location>
        <topology evidence="1">Multi-pass membrane protein</topology>
    </subcellularLocation>
</comment>
<evidence type="ECO:0000313" key="11">
    <source>
        <dbReference type="Proteomes" id="UP000285961"/>
    </source>
</evidence>
<feature type="transmembrane region" description="Helical" evidence="8">
    <location>
        <begin position="96"/>
        <end position="113"/>
    </location>
</feature>
<feature type="domain" description="Glycosyltransferase RgtA/B/C/D-like" evidence="9">
    <location>
        <begin position="76"/>
        <end position="234"/>
    </location>
</feature>
<keyword evidence="5 8" id="KW-0812">Transmembrane</keyword>
<reference evidence="10 11" key="1">
    <citation type="journal article" date="2017" name="ISME J.">
        <title>Energy and carbon metabolisms in a deep terrestrial subsurface fluid microbial community.</title>
        <authorList>
            <person name="Momper L."/>
            <person name="Jungbluth S.P."/>
            <person name="Lee M.D."/>
            <person name="Amend J.P."/>
        </authorList>
    </citation>
    <scope>NUCLEOTIDE SEQUENCE [LARGE SCALE GENOMIC DNA]</scope>
    <source>
        <strain evidence="10">SURF_17</strain>
    </source>
</reference>
<evidence type="ECO:0000256" key="8">
    <source>
        <dbReference type="SAM" id="Phobius"/>
    </source>
</evidence>
<dbReference type="InterPro" id="IPR050297">
    <property type="entry name" value="LipidA_mod_glycosyltrf_83"/>
</dbReference>
<feature type="transmembrane region" description="Helical" evidence="8">
    <location>
        <begin position="148"/>
        <end position="164"/>
    </location>
</feature>
<name>A0A419EUP5_9BACT</name>
<dbReference type="PANTHER" id="PTHR33908">
    <property type="entry name" value="MANNOSYLTRANSFERASE YKCB-RELATED"/>
    <property type="match status" value="1"/>
</dbReference>
<evidence type="ECO:0000256" key="4">
    <source>
        <dbReference type="ARBA" id="ARBA00022679"/>
    </source>
</evidence>
<feature type="transmembrane region" description="Helical" evidence="8">
    <location>
        <begin position="125"/>
        <end position="141"/>
    </location>
</feature>
<evidence type="ECO:0000256" key="7">
    <source>
        <dbReference type="ARBA" id="ARBA00023136"/>
    </source>
</evidence>
<gene>
    <name evidence="10" type="ORF">C4532_13335</name>
</gene>
<dbReference type="PANTHER" id="PTHR33908:SF3">
    <property type="entry name" value="UNDECAPRENYL PHOSPHATE-ALPHA-4-AMINO-4-DEOXY-L-ARABINOSE ARABINOSYL TRANSFERASE"/>
    <property type="match status" value="1"/>
</dbReference>
<keyword evidence="6 8" id="KW-1133">Transmembrane helix</keyword>
<evidence type="ECO:0000259" key="9">
    <source>
        <dbReference type="Pfam" id="PF13231"/>
    </source>
</evidence>
<accession>A0A419EUP5</accession>
<comment type="caution">
    <text evidence="10">The sequence shown here is derived from an EMBL/GenBank/DDBJ whole genome shotgun (WGS) entry which is preliminary data.</text>
</comment>
<protein>
    <recommendedName>
        <fullName evidence="9">Glycosyltransferase RgtA/B/C/D-like domain-containing protein</fullName>
    </recommendedName>
</protein>
<feature type="transmembrane region" description="Helical" evidence="8">
    <location>
        <begin position="346"/>
        <end position="364"/>
    </location>
</feature>
<evidence type="ECO:0000256" key="6">
    <source>
        <dbReference type="ARBA" id="ARBA00022989"/>
    </source>
</evidence>
<dbReference type="GO" id="GO:0010041">
    <property type="term" value="P:response to iron(III) ion"/>
    <property type="evidence" value="ECO:0007669"/>
    <property type="project" value="TreeGrafter"/>
</dbReference>
<evidence type="ECO:0000256" key="1">
    <source>
        <dbReference type="ARBA" id="ARBA00004651"/>
    </source>
</evidence>
<keyword evidence="4" id="KW-0808">Transferase</keyword>
<feature type="transmembrane region" description="Helical" evidence="8">
    <location>
        <begin position="176"/>
        <end position="206"/>
    </location>
</feature>
<keyword evidence="3" id="KW-0328">Glycosyltransferase</keyword>
<dbReference type="EMBL" id="QZKI01000095">
    <property type="protein sequence ID" value="RJP68019.1"/>
    <property type="molecule type" value="Genomic_DNA"/>
</dbReference>